<protein>
    <submittedName>
        <fullName evidence="2">Uncharacterized protein</fullName>
    </submittedName>
</protein>
<keyword evidence="1" id="KW-0472">Membrane</keyword>
<keyword evidence="1" id="KW-0812">Transmembrane</keyword>
<evidence type="ECO:0000313" key="3">
    <source>
        <dbReference type="Proteomes" id="UP000177325"/>
    </source>
</evidence>
<name>A0A1F6FFP4_9BACT</name>
<evidence type="ECO:0000256" key="1">
    <source>
        <dbReference type="SAM" id="Phobius"/>
    </source>
</evidence>
<feature type="transmembrane region" description="Helical" evidence="1">
    <location>
        <begin position="20"/>
        <end position="39"/>
    </location>
</feature>
<dbReference type="STRING" id="1798525.A3G90_01125"/>
<sequence>MSQTHYPFTNTSFKAHEVAIYALGAVLVLIATTIGWVLWEPTVALPPHMAMTMAGGSLVFFLVWIFLLSTFDAKKTADRIHHLEQLESVLLQVVTKIDWSTTMDSAQKRFFLETYIDALRKIDRFAAEAHLKNGGFNRAGAVTQILEELRREKGTELKSKIDANTPELFEETGELNQTMEDYRLMGMAIRTPRPMPA</sequence>
<keyword evidence="1" id="KW-1133">Transmembrane helix</keyword>
<comment type="caution">
    <text evidence="2">The sequence shown here is derived from an EMBL/GenBank/DDBJ whole genome shotgun (WGS) entry which is preliminary data.</text>
</comment>
<organism evidence="2 3">
    <name type="scientific">Candidatus Kaiserbacteria bacterium RIFCSPLOWO2_12_FULL_45_26</name>
    <dbReference type="NCBI Taxonomy" id="1798525"/>
    <lineage>
        <taxon>Bacteria</taxon>
        <taxon>Candidatus Kaiseribacteriota</taxon>
    </lineage>
</organism>
<proteinExistence type="predicted"/>
<dbReference type="AlphaFoldDB" id="A0A1F6FFP4"/>
<evidence type="ECO:0000313" key="2">
    <source>
        <dbReference type="EMBL" id="OGG84673.1"/>
    </source>
</evidence>
<feature type="transmembrane region" description="Helical" evidence="1">
    <location>
        <begin position="51"/>
        <end position="71"/>
    </location>
</feature>
<dbReference type="EMBL" id="MFMM01000001">
    <property type="protein sequence ID" value="OGG84673.1"/>
    <property type="molecule type" value="Genomic_DNA"/>
</dbReference>
<reference evidence="2 3" key="1">
    <citation type="journal article" date="2016" name="Nat. Commun.">
        <title>Thousands of microbial genomes shed light on interconnected biogeochemical processes in an aquifer system.</title>
        <authorList>
            <person name="Anantharaman K."/>
            <person name="Brown C.T."/>
            <person name="Hug L.A."/>
            <person name="Sharon I."/>
            <person name="Castelle C.J."/>
            <person name="Probst A.J."/>
            <person name="Thomas B.C."/>
            <person name="Singh A."/>
            <person name="Wilkins M.J."/>
            <person name="Karaoz U."/>
            <person name="Brodie E.L."/>
            <person name="Williams K.H."/>
            <person name="Hubbard S.S."/>
            <person name="Banfield J.F."/>
        </authorList>
    </citation>
    <scope>NUCLEOTIDE SEQUENCE [LARGE SCALE GENOMIC DNA]</scope>
</reference>
<dbReference type="Proteomes" id="UP000177325">
    <property type="component" value="Unassembled WGS sequence"/>
</dbReference>
<accession>A0A1F6FFP4</accession>
<gene>
    <name evidence="2" type="ORF">A3G90_01125</name>
</gene>